<dbReference type="RefSeq" id="WP_157309509.1">
    <property type="nucleotide sequence ID" value="NZ_WRXN01000019.1"/>
</dbReference>
<feature type="transmembrane region" description="Helical" evidence="1">
    <location>
        <begin position="50"/>
        <end position="68"/>
    </location>
</feature>
<evidence type="ECO:0000313" key="4">
    <source>
        <dbReference type="Proteomes" id="UP000461730"/>
    </source>
</evidence>
<feature type="transmembrane region" description="Helical" evidence="1">
    <location>
        <begin position="178"/>
        <end position="195"/>
    </location>
</feature>
<dbReference type="EMBL" id="WRXN01000019">
    <property type="protein sequence ID" value="MVT12089.1"/>
    <property type="molecule type" value="Genomic_DNA"/>
</dbReference>
<gene>
    <name evidence="3" type="ORF">GO493_27775</name>
</gene>
<reference evidence="3 4" key="1">
    <citation type="submission" date="2019-12" db="EMBL/GenBank/DDBJ databases">
        <title>Chitinophaga sp. strain ysch24 (GDMCC 1.1355), whole genome shotgun sequence.</title>
        <authorList>
            <person name="Zhang X."/>
        </authorList>
    </citation>
    <scope>NUCLEOTIDE SEQUENCE [LARGE SCALE GENOMIC DNA]</scope>
    <source>
        <strain evidence="4">ysch24</strain>
    </source>
</reference>
<evidence type="ECO:0000256" key="1">
    <source>
        <dbReference type="SAM" id="Phobius"/>
    </source>
</evidence>
<keyword evidence="1" id="KW-0472">Membrane</keyword>
<keyword evidence="4" id="KW-1185">Reference proteome</keyword>
<keyword evidence="1" id="KW-1133">Transmembrane helix</keyword>
<feature type="transmembrane region" description="Helical" evidence="1">
    <location>
        <begin position="20"/>
        <end position="38"/>
    </location>
</feature>
<dbReference type="Proteomes" id="UP000461730">
    <property type="component" value="Unassembled WGS sequence"/>
</dbReference>
<feature type="domain" description="Acyltransferase 3" evidence="2">
    <location>
        <begin position="17"/>
        <end position="351"/>
    </location>
</feature>
<feature type="transmembrane region" description="Helical" evidence="1">
    <location>
        <begin position="88"/>
        <end position="105"/>
    </location>
</feature>
<evidence type="ECO:0000259" key="2">
    <source>
        <dbReference type="Pfam" id="PF01757"/>
    </source>
</evidence>
<keyword evidence="3" id="KW-0012">Acyltransferase</keyword>
<keyword evidence="3" id="KW-0808">Transferase</keyword>
<evidence type="ECO:0000313" key="3">
    <source>
        <dbReference type="EMBL" id="MVT12089.1"/>
    </source>
</evidence>
<dbReference type="InterPro" id="IPR002656">
    <property type="entry name" value="Acyl_transf_3_dom"/>
</dbReference>
<feature type="transmembrane region" description="Helical" evidence="1">
    <location>
        <begin position="334"/>
        <end position="356"/>
    </location>
</feature>
<dbReference type="PANTHER" id="PTHR23028:SF134">
    <property type="entry name" value="PUTATIVE (AFU_ORTHOLOGUE AFUA_4G08520)-RELATED"/>
    <property type="match status" value="1"/>
</dbReference>
<dbReference type="AlphaFoldDB" id="A0A7K1UCH9"/>
<feature type="transmembrane region" description="Helical" evidence="1">
    <location>
        <begin position="300"/>
        <end position="322"/>
    </location>
</feature>
<feature type="transmembrane region" description="Helical" evidence="1">
    <location>
        <begin position="155"/>
        <end position="171"/>
    </location>
</feature>
<feature type="transmembrane region" description="Helical" evidence="1">
    <location>
        <begin position="215"/>
        <end position="234"/>
    </location>
</feature>
<dbReference type="GO" id="GO:0016747">
    <property type="term" value="F:acyltransferase activity, transferring groups other than amino-acyl groups"/>
    <property type="evidence" value="ECO:0007669"/>
    <property type="project" value="InterPro"/>
</dbReference>
<name>A0A7K1UCH9_9BACT</name>
<proteinExistence type="predicted"/>
<sequence length="372" mass="41870">MITGLNSLKTKPHYPILDGLRGVAALIVVAFHVFEPHARNSSDQIINHGYLAVDFFFALSGFVIGYAYDEKWDKLTIGSFFKRRLQRLQPMVIMGMMIGAALFYFADSPKWPMIHTIPVWQVIMIMLIGFTLIPVPVSMDIRGWEEMHPLNGPGWSLFYEYVANILYAIGIRKLSKTALSILVIVCGIWLVYYSVTSANGDLMGGWSLTREQLTIGFTRLCYPFFAGLLLSRVVKPGNIKGAFLLSSLLLIIVLFMPRIGTSAETWKNGLFESLTVIALFPLIIYIGASGNIKGKMETRICKFLGDVSYPVYITHFPFIYIYSGWVSKNTGAPLSMHILLGIVTFVIAFLVGYITLKFYDEPVRAWLSKKNK</sequence>
<comment type="caution">
    <text evidence="3">The sequence shown here is derived from an EMBL/GenBank/DDBJ whole genome shotgun (WGS) entry which is preliminary data.</text>
</comment>
<dbReference type="Pfam" id="PF01757">
    <property type="entry name" value="Acyl_transf_3"/>
    <property type="match status" value="1"/>
</dbReference>
<feature type="transmembrane region" description="Helical" evidence="1">
    <location>
        <begin position="117"/>
        <end position="135"/>
    </location>
</feature>
<accession>A0A7K1UCH9</accession>
<protein>
    <submittedName>
        <fullName evidence="3">Acyltransferase family protein</fullName>
    </submittedName>
</protein>
<dbReference type="PANTHER" id="PTHR23028">
    <property type="entry name" value="ACETYLTRANSFERASE"/>
    <property type="match status" value="1"/>
</dbReference>
<feature type="transmembrane region" description="Helical" evidence="1">
    <location>
        <begin position="271"/>
        <end position="288"/>
    </location>
</feature>
<dbReference type="InterPro" id="IPR050879">
    <property type="entry name" value="Acyltransferase_3"/>
</dbReference>
<keyword evidence="1" id="KW-0812">Transmembrane</keyword>
<feature type="transmembrane region" description="Helical" evidence="1">
    <location>
        <begin position="241"/>
        <end position="259"/>
    </location>
</feature>
<organism evidence="3 4">
    <name type="scientific">Chitinophaga tropicalis</name>
    <dbReference type="NCBI Taxonomy" id="2683588"/>
    <lineage>
        <taxon>Bacteria</taxon>
        <taxon>Pseudomonadati</taxon>
        <taxon>Bacteroidota</taxon>
        <taxon>Chitinophagia</taxon>
        <taxon>Chitinophagales</taxon>
        <taxon>Chitinophagaceae</taxon>
        <taxon>Chitinophaga</taxon>
    </lineage>
</organism>